<dbReference type="Proteomes" id="UP000308365">
    <property type="component" value="Unassembled WGS sequence"/>
</dbReference>
<sequence>GKRDILGNVRSPSQGSPVKTIESKGHLIIEFGVLFLASVSTQSSPQPASVAPALSKRQDDRPHWKASASGDDSHFDYVHDHNQKNLGGMQSMMYRDKLMTAL</sequence>
<reference evidence="3" key="1">
    <citation type="journal article" date="2019" name="IScience">
        <title>Narwhal Genome Reveals Long-Term Low Genetic Diversity despite Current Large Abundance Size.</title>
        <authorList>
            <person name="Westbury M.V."/>
            <person name="Petersen B."/>
            <person name="Garde E."/>
            <person name="Heide-Jorgensen M.P."/>
            <person name="Lorenzen E.D."/>
        </authorList>
    </citation>
    <scope>NUCLEOTIDE SEQUENCE [LARGE SCALE GENOMIC DNA]</scope>
</reference>
<name>A0A4U1ET68_MONMO</name>
<dbReference type="AlphaFoldDB" id="A0A4U1ET68"/>
<gene>
    <name evidence="2" type="ORF">EI555_020569</name>
</gene>
<feature type="region of interest" description="Disordered" evidence="1">
    <location>
        <begin position="43"/>
        <end position="76"/>
    </location>
</feature>
<dbReference type="EMBL" id="RWIC01000830">
    <property type="protein sequence ID" value="TKC39875.1"/>
    <property type="molecule type" value="Genomic_DNA"/>
</dbReference>
<comment type="caution">
    <text evidence="2">The sequence shown here is derived from an EMBL/GenBank/DDBJ whole genome shotgun (WGS) entry which is preliminary data.</text>
</comment>
<protein>
    <submittedName>
        <fullName evidence="2">Uncharacterized protein</fullName>
    </submittedName>
</protein>
<feature type="non-terminal residue" evidence="2">
    <location>
        <position position="1"/>
    </location>
</feature>
<evidence type="ECO:0000313" key="2">
    <source>
        <dbReference type="EMBL" id="TKC39875.1"/>
    </source>
</evidence>
<evidence type="ECO:0000313" key="3">
    <source>
        <dbReference type="Proteomes" id="UP000308365"/>
    </source>
</evidence>
<evidence type="ECO:0000256" key="1">
    <source>
        <dbReference type="SAM" id="MobiDB-lite"/>
    </source>
</evidence>
<accession>A0A4U1ET68</accession>
<organism evidence="2 3">
    <name type="scientific">Monodon monoceros</name>
    <name type="common">Narwhal</name>
    <name type="synonym">Ceratodon monodon</name>
    <dbReference type="NCBI Taxonomy" id="40151"/>
    <lineage>
        <taxon>Eukaryota</taxon>
        <taxon>Metazoa</taxon>
        <taxon>Chordata</taxon>
        <taxon>Craniata</taxon>
        <taxon>Vertebrata</taxon>
        <taxon>Euteleostomi</taxon>
        <taxon>Mammalia</taxon>
        <taxon>Eutheria</taxon>
        <taxon>Laurasiatheria</taxon>
        <taxon>Artiodactyla</taxon>
        <taxon>Whippomorpha</taxon>
        <taxon>Cetacea</taxon>
        <taxon>Odontoceti</taxon>
        <taxon>Monodontidae</taxon>
        <taxon>Monodon</taxon>
    </lineage>
</organism>
<proteinExistence type="predicted"/>